<sequence>MEIVRCSAWSLARERGPGRSGWPKKPLPFVSGDGEPPEHVICRAADRQRFDPARPRPRCRCIALPDGYRRQDKTTAEADALTGLPPFVPCGQALPASHTCNIRWC</sequence>
<accession>A0ABP9QG06</accession>
<feature type="region of interest" description="Disordered" evidence="1">
    <location>
        <begin position="13"/>
        <end position="32"/>
    </location>
</feature>
<dbReference type="Proteomes" id="UP001500192">
    <property type="component" value="Unassembled WGS sequence"/>
</dbReference>
<evidence type="ECO:0000256" key="1">
    <source>
        <dbReference type="SAM" id="MobiDB-lite"/>
    </source>
</evidence>
<comment type="caution">
    <text evidence="2">The sequence shown here is derived from an EMBL/GenBank/DDBJ whole genome shotgun (WGS) entry which is preliminary data.</text>
</comment>
<reference evidence="3" key="1">
    <citation type="journal article" date="2019" name="Int. J. Syst. Evol. Microbiol.">
        <title>The Global Catalogue of Microorganisms (GCM) 10K type strain sequencing project: providing services to taxonomists for standard genome sequencing and annotation.</title>
        <authorList>
            <consortium name="The Broad Institute Genomics Platform"/>
            <consortium name="The Broad Institute Genome Sequencing Center for Infectious Disease"/>
            <person name="Wu L."/>
            <person name="Ma J."/>
        </authorList>
    </citation>
    <scope>NUCLEOTIDE SEQUENCE [LARGE SCALE GENOMIC DNA]</scope>
    <source>
        <strain evidence="3">JCM 18054</strain>
    </source>
</reference>
<evidence type="ECO:0000313" key="2">
    <source>
        <dbReference type="EMBL" id="GAA5160906.1"/>
    </source>
</evidence>
<gene>
    <name evidence="2" type="ORF">GCM10023214_25450</name>
</gene>
<organism evidence="2 3">
    <name type="scientific">Amycolatopsis dongchuanensis</name>
    <dbReference type="NCBI Taxonomy" id="1070866"/>
    <lineage>
        <taxon>Bacteria</taxon>
        <taxon>Bacillati</taxon>
        <taxon>Actinomycetota</taxon>
        <taxon>Actinomycetes</taxon>
        <taxon>Pseudonocardiales</taxon>
        <taxon>Pseudonocardiaceae</taxon>
        <taxon>Amycolatopsis</taxon>
    </lineage>
</organism>
<proteinExistence type="predicted"/>
<dbReference type="EMBL" id="BAABIB010000056">
    <property type="protein sequence ID" value="GAA5160906.1"/>
    <property type="molecule type" value="Genomic_DNA"/>
</dbReference>
<name>A0ABP9QG06_9PSEU</name>
<keyword evidence="3" id="KW-1185">Reference proteome</keyword>
<evidence type="ECO:0000313" key="3">
    <source>
        <dbReference type="Proteomes" id="UP001500192"/>
    </source>
</evidence>
<protein>
    <submittedName>
        <fullName evidence="2">Uncharacterized protein</fullName>
    </submittedName>
</protein>